<dbReference type="PROSITE" id="PS50095">
    <property type="entry name" value="PLAT"/>
    <property type="match status" value="1"/>
</dbReference>
<dbReference type="InterPro" id="IPR036392">
    <property type="entry name" value="PLAT/LH2_dom_sf"/>
</dbReference>
<feature type="domain" description="PLAT" evidence="2">
    <location>
        <begin position="1"/>
        <end position="116"/>
    </location>
</feature>
<comment type="caution">
    <text evidence="1">Lacks conserved residue(s) required for the propagation of feature annotation.</text>
</comment>
<name>A0A8S3ZAX8_9EUPU</name>
<dbReference type="InterPro" id="IPR001024">
    <property type="entry name" value="PLAT/LH2_dom"/>
</dbReference>
<dbReference type="Pfam" id="PF01477">
    <property type="entry name" value="PLAT"/>
    <property type="match status" value="1"/>
</dbReference>
<dbReference type="PANTHER" id="PTHR45901:SF3">
    <property type="entry name" value="LIPOXYGENASE HOMOLOGY DOMAIN-CONTAINING PROTEIN 1"/>
    <property type="match status" value="1"/>
</dbReference>
<dbReference type="AlphaFoldDB" id="A0A8S3ZAX8"/>
<gene>
    <name evidence="3" type="ORF">CUNI_LOCUS10563</name>
</gene>
<sequence>TSYKITVKTSDVRGAGTDSNVYILLFGANGDSGELHLKKSETFQDPFEQNQTDVFTLDNMLSLGQLSKLRVWHDNTGKVESFIEVEDLKTHKVYSFHCDKWLSKSDDDKQIVRELSCHEQGRPGSAGTE</sequence>
<evidence type="ECO:0000313" key="4">
    <source>
        <dbReference type="Proteomes" id="UP000678393"/>
    </source>
</evidence>
<evidence type="ECO:0000259" key="2">
    <source>
        <dbReference type="PROSITE" id="PS50095"/>
    </source>
</evidence>
<evidence type="ECO:0000256" key="1">
    <source>
        <dbReference type="PROSITE-ProRule" id="PRU00152"/>
    </source>
</evidence>
<evidence type="ECO:0000313" key="3">
    <source>
        <dbReference type="EMBL" id="CAG5125005.1"/>
    </source>
</evidence>
<dbReference type="SUPFAM" id="SSF49723">
    <property type="entry name" value="Lipase/lipooxygenase domain (PLAT/LH2 domain)"/>
    <property type="match status" value="1"/>
</dbReference>
<proteinExistence type="predicted"/>
<organism evidence="3 4">
    <name type="scientific">Candidula unifasciata</name>
    <dbReference type="NCBI Taxonomy" id="100452"/>
    <lineage>
        <taxon>Eukaryota</taxon>
        <taxon>Metazoa</taxon>
        <taxon>Spiralia</taxon>
        <taxon>Lophotrochozoa</taxon>
        <taxon>Mollusca</taxon>
        <taxon>Gastropoda</taxon>
        <taxon>Heterobranchia</taxon>
        <taxon>Euthyneura</taxon>
        <taxon>Panpulmonata</taxon>
        <taxon>Eupulmonata</taxon>
        <taxon>Stylommatophora</taxon>
        <taxon>Helicina</taxon>
        <taxon>Helicoidea</taxon>
        <taxon>Geomitridae</taxon>
        <taxon>Candidula</taxon>
    </lineage>
</organism>
<feature type="non-terminal residue" evidence="3">
    <location>
        <position position="129"/>
    </location>
</feature>
<dbReference type="Proteomes" id="UP000678393">
    <property type="component" value="Unassembled WGS sequence"/>
</dbReference>
<dbReference type="InterPro" id="IPR052970">
    <property type="entry name" value="Inner_ear_hair_cell_LOXHD"/>
</dbReference>
<dbReference type="CDD" id="cd01756">
    <property type="entry name" value="PLAT_repeat"/>
    <property type="match status" value="1"/>
</dbReference>
<dbReference type="PANTHER" id="PTHR45901">
    <property type="entry name" value="PROTEIN CBG12474"/>
    <property type="match status" value="1"/>
</dbReference>
<dbReference type="SMART" id="SM00308">
    <property type="entry name" value="LH2"/>
    <property type="match status" value="1"/>
</dbReference>
<protein>
    <recommendedName>
        <fullName evidence="2">PLAT domain-containing protein</fullName>
    </recommendedName>
</protein>
<feature type="non-terminal residue" evidence="3">
    <location>
        <position position="1"/>
    </location>
</feature>
<reference evidence="3" key="1">
    <citation type="submission" date="2021-04" db="EMBL/GenBank/DDBJ databases">
        <authorList>
            <consortium name="Molecular Ecology Group"/>
        </authorList>
    </citation>
    <scope>NUCLEOTIDE SEQUENCE</scope>
</reference>
<dbReference type="OrthoDB" id="6157344at2759"/>
<accession>A0A8S3ZAX8</accession>
<comment type="caution">
    <text evidence="3">The sequence shown here is derived from an EMBL/GenBank/DDBJ whole genome shotgun (WGS) entry which is preliminary data.</text>
</comment>
<dbReference type="Gene3D" id="2.40.180.10">
    <property type="entry name" value="Catalase core domain"/>
    <property type="match status" value="1"/>
</dbReference>
<keyword evidence="4" id="KW-1185">Reference proteome</keyword>
<dbReference type="EMBL" id="CAJHNH020001927">
    <property type="protein sequence ID" value="CAG5125005.1"/>
    <property type="molecule type" value="Genomic_DNA"/>
</dbReference>